<dbReference type="Gene3D" id="3.40.50.300">
    <property type="entry name" value="P-loop containing nucleotide triphosphate hydrolases"/>
    <property type="match status" value="1"/>
</dbReference>
<keyword evidence="5" id="KW-1003">Cell membrane</keyword>
<dbReference type="SUPFAM" id="SSF52540">
    <property type="entry name" value="P-loop containing nucleoside triphosphate hydrolases"/>
    <property type="match status" value="1"/>
</dbReference>
<dbReference type="InterPro" id="IPR005702">
    <property type="entry name" value="Wzc-like_C"/>
</dbReference>
<evidence type="ECO:0000259" key="19">
    <source>
        <dbReference type="Pfam" id="PF13807"/>
    </source>
</evidence>
<evidence type="ECO:0000256" key="13">
    <source>
        <dbReference type="ARBA" id="ARBA00023136"/>
    </source>
</evidence>
<keyword evidence="8 16" id="KW-0812">Transmembrane</keyword>
<comment type="similarity">
    <text evidence="2">Belongs to the CpsD/CapB family.</text>
</comment>
<dbReference type="PANTHER" id="PTHR32309">
    <property type="entry name" value="TYROSINE-PROTEIN KINASE"/>
    <property type="match status" value="1"/>
</dbReference>
<evidence type="ECO:0000256" key="3">
    <source>
        <dbReference type="ARBA" id="ARBA00008883"/>
    </source>
</evidence>
<keyword evidence="12 16" id="KW-1133">Transmembrane helix</keyword>
<evidence type="ECO:0000256" key="2">
    <source>
        <dbReference type="ARBA" id="ARBA00007316"/>
    </source>
</evidence>
<keyword evidence="9" id="KW-0547">Nucleotide-binding</keyword>
<evidence type="ECO:0000256" key="12">
    <source>
        <dbReference type="ARBA" id="ARBA00022989"/>
    </source>
</evidence>
<sequence length="808" mass="86335">MPNLVKAEARGYPAPPVLYSESRPGPGRGESDAEESVSLRDILAILRRHVALIAAIAAVVLALTAWLVLRQPPVYQATAQIRLADVRRAVTGGIEGAALEASMGRTTDPLLSQLEVLKGRVVLGQVVDREGLRLRSVTPEFRVGRLEGVSVQLPPSSFDTVSLRFAADQVTLQVGGETAKAPYGAPLRAAGVGLTVPSRPASLEEAKLVVVTRESAISALSGSLVPRPQEKTDAVRVEYTSTDPHLAQRIVNASVEVFQEANARAAQQASRRRRIFLQKQLETTDSMLAQAQLSLSNFRSRERVFSSREKFASRQEGLMTLQVRREELAADRQLFQSMAAGLTGSPAARDRALMSVASYPGIAANPAISQLYTQLSQYQNRRDSLTSGSMGSTGDHPDVERLNGLIARTEAKLVDAVKSHVSVLDARIAALDGLEARNSNEMQTLPSAEAEEVRLVQRVETTSKIADQVREELQKAHMAEAVEAGQVEIVYPAPLPGSPVPARKGLKLGLGLILGLVLGGATAFMREHMNSVIRHQDEIPELLGVPGLAIIPRLSNGNGSSSRFGLPAFLSRSNGKAHDAEGSTELVTVSNLRSSGAEAYRTLRTNLIFSQAVRSLRTILVTSAAPSEGKTTTSSNLAVTFAQQGLRVLLVDCDLRKARLHKVFGVPREPGLTQLVLGHNAMTEVIHSTPVDGLYVMASGTLPPNPSELVGGPRMANVLKALSAEFDLVVLDTPPLTAAADAAILGKSADGVLVVVRAGQTERGAAQHAVGQLNNVGARILGAVLNDPDAKVPRYGGYYYYDYYGSEA</sequence>
<gene>
    <name evidence="20" type="ORF">AVDCRST_MAG68-3743</name>
</gene>
<keyword evidence="11" id="KW-0067">ATP-binding</keyword>
<dbReference type="Pfam" id="PF13614">
    <property type="entry name" value="AAA_31"/>
    <property type="match status" value="1"/>
</dbReference>
<evidence type="ECO:0000259" key="18">
    <source>
        <dbReference type="Pfam" id="PF13614"/>
    </source>
</evidence>
<comment type="subcellular location">
    <subcellularLocation>
        <location evidence="1">Cell inner membrane</location>
        <topology evidence="1">Multi-pass membrane protein</topology>
    </subcellularLocation>
</comment>
<feature type="domain" description="Tyrosine-protein kinase G-rich" evidence="19">
    <location>
        <begin position="449"/>
        <end position="527"/>
    </location>
</feature>
<dbReference type="AlphaFoldDB" id="A0A6J4M9S2"/>
<keyword evidence="10" id="KW-0418">Kinase</keyword>
<comment type="catalytic activity">
    <reaction evidence="15">
        <text>L-tyrosyl-[protein] + ATP = O-phospho-L-tyrosyl-[protein] + ADP + H(+)</text>
        <dbReference type="Rhea" id="RHEA:10596"/>
        <dbReference type="Rhea" id="RHEA-COMP:10136"/>
        <dbReference type="Rhea" id="RHEA-COMP:20101"/>
        <dbReference type="ChEBI" id="CHEBI:15378"/>
        <dbReference type="ChEBI" id="CHEBI:30616"/>
        <dbReference type="ChEBI" id="CHEBI:46858"/>
        <dbReference type="ChEBI" id="CHEBI:61978"/>
        <dbReference type="ChEBI" id="CHEBI:456216"/>
        <dbReference type="EC" id="2.7.10.2"/>
    </reaction>
</comment>
<evidence type="ECO:0000256" key="15">
    <source>
        <dbReference type="ARBA" id="ARBA00051245"/>
    </source>
</evidence>
<dbReference type="InterPro" id="IPR003856">
    <property type="entry name" value="LPS_length_determ_N"/>
</dbReference>
<evidence type="ECO:0000256" key="14">
    <source>
        <dbReference type="ARBA" id="ARBA00023137"/>
    </source>
</evidence>
<dbReference type="CDD" id="cd05387">
    <property type="entry name" value="BY-kinase"/>
    <property type="match status" value="1"/>
</dbReference>
<dbReference type="NCBIfam" id="TIGR01007">
    <property type="entry name" value="eps_fam"/>
    <property type="match status" value="1"/>
</dbReference>
<keyword evidence="13 16" id="KW-0472">Membrane</keyword>
<evidence type="ECO:0000256" key="11">
    <source>
        <dbReference type="ARBA" id="ARBA00022840"/>
    </source>
</evidence>
<protein>
    <recommendedName>
        <fullName evidence="4">non-specific protein-tyrosine kinase</fullName>
        <ecNumber evidence="4">2.7.10.2</ecNumber>
    </recommendedName>
</protein>
<evidence type="ECO:0000256" key="5">
    <source>
        <dbReference type="ARBA" id="ARBA00022475"/>
    </source>
</evidence>
<evidence type="ECO:0000256" key="10">
    <source>
        <dbReference type="ARBA" id="ARBA00022777"/>
    </source>
</evidence>
<dbReference type="GO" id="GO:0042802">
    <property type="term" value="F:identical protein binding"/>
    <property type="evidence" value="ECO:0007669"/>
    <property type="project" value="UniProtKB-ARBA"/>
</dbReference>
<dbReference type="EC" id="2.7.10.2" evidence="4"/>
<keyword evidence="7" id="KW-0808">Transferase</keyword>
<feature type="transmembrane region" description="Helical" evidence="16">
    <location>
        <begin position="50"/>
        <end position="69"/>
    </location>
</feature>
<evidence type="ECO:0000256" key="1">
    <source>
        <dbReference type="ARBA" id="ARBA00004429"/>
    </source>
</evidence>
<dbReference type="GO" id="GO:0005524">
    <property type="term" value="F:ATP binding"/>
    <property type="evidence" value="ECO:0007669"/>
    <property type="project" value="UniProtKB-KW"/>
</dbReference>
<evidence type="ECO:0000256" key="9">
    <source>
        <dbReference type="ARBA" id="ARBA00022741"/>
    </source>
</evidence>
<evidence type="ECO:0000256" key="6">
    <source>
        <dbReference type="ARBA" id="ARBA00022519"/>
    </source>
</evidence>
<feature type="domain" description="AAA" evidence="18">
    <location>
        <begin position="629"/>
        <end position="760"/>
    </location>
</feature>
<comment type="similarity">
    <text evidence="3">Belongs to the etk/wzc family.</text>
</comment>
<dbReference type="Pfam" id="PF02706">
    <property type="entry name" value="Wzz"/>
    <property type="match status" value="1"/>
</dbReference>
<dbReference type="InterPro" id="IPR032807">
    <property type="entry name" value="GNVR"/>
</dbReference>
<evidence type="ECO:0000259" key="17">
    <source>
        <dbReference type="Pfam" id="PF02706"/>
    </source>
</evidence>
<feature type="domain" description="Polysaccharide chain length determinant N-terminal" evidence="17">
    <location>
        <begin position="36"/>
        <end position="128"/>
    </location>
</feature>
<accession>A0A6J4M9S2</accession>
<dbReference type="PANTHER" id="PTHR32309:SF13">
    <property type="entry name" value="FERRIC ENTEROBACTIN TRANSPORT PROTEIN FEPE"/>
    <property type="match status" value="1"/>
</dbReference>
<keyword evidence="14" id="KW-0829">Tyrosine-protein kinase</keyword>
<dbReference type="InterPro" id="IPR025669">
    <property type="entry name" value="AAA_dom"/>
</dbReference>
<dbReference type="Pfam" id="PF13807">
    <property type="entry name" value="GNVR"/>
    <property type="match status" value="1"/>
</dbReference>
<proteinExistence type="inferred from homology"/>
<dbReference type="GO" id="GO:0005886">
    <property type="term" value="C:plasma membrane"/>
    <property type="evidence" value="ECO:0007669"/>
    <property type="project" value="UniProtKB-SubCell"/>
</dbReference>
<dbReference type="EMBL" id="CADCTW010000176">
    <property type="protein sequence ID" value="CAA9352220.1"/>
    <property type="molecule type" value="Genomic_DNA"/>
</dbReference>
<dbReference type="FunFam" id="3.40.50.300:FF:000527">
    <property type="entry name" value="Tyrosine-protein kinase etk"/>
    <property type="match status" value="1"/>
</dbReference>
<evidence type="ECO:0000256" key="7">
    <source>
        <dbReference type="ARBA" id="ARBA00022679"/>
    </source>
</evidence>
<name>A0A6J4M9S2_9BACT</name>
<dbReference type="GO" id="GO:0004715">
    <property type="term" value="F:non-membrane spanning protein tyrosine kinase activity"/>
    <property type="evidence" value="ECO:0007669"/>
    <property type="project" value="UniProtKB-EC"/>
</dbReference>
<reference evidence="20" key="1">
    <citation type="submission" date="2020-02" db="EMBL/GenBank/DDBJ databases">
        <authorList>
            <person name="Meier V. D."/>
        </authorList>
    </citation>
    <scope>NUCLEOTIDE SEQUENCE</scope>
    <source>
        <strain evidence="20">AVDCRST_MAG68</strain>
    </source>
</reference>
<evidence type="ECO:0000256" key="16">
    <source>
        <dbReference type="SAM" id="Phobius"/>
    </source>
</evidence>
<evidence type="ECO:0000256" key="8">
    <source>
        <dbReference type="ARBA" id="ARBA00022692"/>
    </source>
</evidence>
<keyword evidence="6" id="KW-0997">Cell inner membrane</keyword>
<dbReference type="InterPro" id="IPR027417">
    <property type="entry name" value="P-loop_NTPase"/>
</dbReference>
<evidence type="ECO:0000256" key="4">
    <source>
        <dbReference type="ARBA" id="ARBA00011903"/>
    </source>
</evidence>
<evidence type="ECO:0000313" key="20">
    <source>
        <dbReference type="EMBL" id="CAA9352220.1"/>
    </source>
</evidence>
<organism evidence="20">
    <name type="scientific">uncultured Gemmatimonadota bacterium</name>
    <dbReference type="NCBI Taxonomy" id="203437"/>
    <lineage>
        <taxon>Bacteria</taxon>
        <taxon>Pseudomonadati</taxon>
        <taxon>Gemmatimonadota</taxon>
        <taxon>environmental samples</taxon>
    </lineage>
</organism>
<dbReference type="InterPro" id="IPR050445">
    <property type="entry name" value="Bact_polysacc_biosynth/exp"/>
</dbReference>